<accession>A0A261EXH9</accession>
<comment type="similarity">
    <text evidence="2">Belongs to the OMP decarboxylase family. Type 2 subfamily.</text>
</comment>
<dbReference type="GO" id="GO:0044205">
    <property type="term" value="P:'de novo' UMP biosynthetic process"/>
    <property type="evidence" value="ECO:0007669"/>
    <property type="project" value="UniProtKB-UniPathway"/>
</dbReference>
<comment type="pathway">
    <text evidence="1">Pyrimidine metabolism; UMP biosynthesis via de novo pathway; UMP from orotate: step 2/2.</text>
</comment>
<keyword evidence="11" id="KW-1185">Reference proteome</keyword>
<protein>
    <recommendedName>
        <fullName evidence="7">Orotidine-5'-phosphate decarboxylase</fullName>
        <ecNumber evidence="7">4.1.1.23</ecNumber>
    </recommendedName>
</protein>
<evidence type="ECO:0000256" key="6">
    <source>
        <dbReference type="ARBA" id="ARBA00049157"/>
    </source>
</evidence>
<dbReference type="EC" id="4.1.1.23" evidence="7"/>
<dbReference type="SMART" id="SM00934">
    <property type="entry name" value="OMPdecase"/>
    <property type="match status" value="1"/>
</dbReference>
<evidence type="ECO:0000259" key="9">
    <source>
        <dbReference type="SMART" id="SM00934"/>
    </source>
</evidence>
<reference evidence="10 11" key="1">
    <citation type="journal article" date="2017" name="BMC Genomics">
        <title>Comparative genomic and phylogenomic analyses of the Bifidobacteriaceae family.</title>
        <authorList>
            <person name="Lugli G.A."/>
            <person name="Milani C."/>
            <person name="Turroni F."/>
            <person name="Duranti S."/>
            <person name="Mancabelli L."/>
            <person name="Mangifesta M."/>
            <person name="Ferrario C."/>
            <person name="Modesto M."/>
            <person name="Mattarelli P."/>
            <person name="Jiri K."/>
            <person name="van Sinderen D."/>
            <person name="Ventura M."/>
        </authorList>
    </citation>
    <scope>NUCLEOTIDE SEQUENCE [LARGE SCALE GENOMIC DNA]</scope>
    <source>
        <strain evidence="10 11">DSM 24742</strain>
    </source>
</reference>
<feature type="region of interest" description="Disordered" evidence="8">
    <location>
        <begin position="296"/>
        <end position="318"/>
    </location>
</feature>
<dbReference type="AlphaFoldDB" id="A0A261EXH9"/>
<keyword evidence="3" id="KW-0210">Decarboxylase</keyword>
<dbReference type="PANTHER" id="PTHR43375:SF1">
    <property type="entry name" value="OROTIDINE 5'-PHOSPHATE DECARBOXYLASE"/>
    <property type="match status" value="1"/>
</dbReference>
<gene>
    <name evidence="10" type="ORF">PSRA_0959</name>
</gene>
<dbReference type="Pfam" id="PF00215">
    <property type="entry name" value="OMPdecase"/>
    <property type="match status" value="1"/>
</dbReference>
<keyword evidence="4" id="KW-0665">Pyrimidine biosynthesis</keyword>
<dbReference type="SUPFAM" id="SSF51366">
    <property type="entry name" value="Ribulose-phoshate binding barrel"/>
    <property type="match status" value="1"/>
</dbReference>
<evidence type="ECO:0000256" key="5">
    <source>
        <dbReference type="ARBA" id="ARBA00023239"/>
    </source>
</evidence>
<evidence type="ECO:0000256" key="7">
    <source>
        <dbReference type="NCBIfam" id="TIGR02127"/>
    </source>
</evidence>
<feature type="compositionally biased region" description="Acidic residues" evidence="8">
    <location>
        <begin position="430"/>
        <end position="455"/>
    </location>
</feature>
<dbReference type="UniPathway" id="UPA00070">
    <property type="reaction ID" value="UER00120"/>
</dbReference>
<dbReference type="Proteomes" id="UP000216725">
    <property type="component" value="Unassembled WGS sequence"/>
</dbReference>
<comment type="caution">
    <text evidence="10">The sequence shown here is derived from an EMBL/GenBank/DDBJ whole genome shotgun (WGS) entry which is preliminary data.</text>
</comment>
<evidence type="ECO:0000256" key="4">
    <source>
        <dbReference type="ARBA" id="ARBA00022975"/>
    </source>
</evidence>
<proteinExistence type="inferred from homology"/>
<feature type="region of interest" description="Disordered" evidence="8">
    <location>
        <begin position="430"/>
        <end position="470"/>
    </location>
</feature>
<name>A0A261EXH9_9BIFI</name>
<dbReference type="GO" id="GO:0004590">
    <property type="term" value="F:orotidine-5'-phosphate decarboxylase activity"/>
    <property type="evidence" value="ECO:0007669"/>
    <property type="project" value="UniProtKB-UniRule"/>
</dbReference>
<dbReference type="GO" id="GO:0006207">
    <property type="term" value="P:'de novo' pyrimidine nucleobase biosynthetic process"/>
    <property type="evidence" value="ECO:0007669"/>
    <property type="project" value="InterPro"/>
</dbReference>
<evidence type="ECO:0000256" key="3">
    <source>
        <dbReference type="ARBA" id="ARBA00022793"/>
    </source>
</evidence>
<dbReference type="Gene3D" id="3.20.20.70">
    <property type="entry name" value="Aldolase class I"/>
    <property type="match status" value="1"/>
</dbReference>
<feature type="compositionally biased region" description="Basic and acidic residues" evidence="8">
    <location>
        <begin position="456"/>
        <end position="470"/>
    </location>
</feature>
<evidence type="ECO:0000256" key="1">
    <source>
        <dbReference type="ARBA" id="ARBA00004861"/>
    </source>
</evidence>
<evidence type="ECO:0000313" key="10">
    <source>
        <dbReference type="EMBL" id="OZG51562.1"/>
    </source>
</evidence>
<feature type="compositionally biased region" description="Low complexity" evidence="8">
    <location>
        <begin position="334"/>
        <end position="347"/>
    </location>
</feature>
<feature type="compositionally biased region" description="Low complexity" evidence="8">
    <location>
        <begin position="372"/>
        <end position="405"/>
    </location>
</feature>
<feature type="domain" description="Orotidine 5'-phosphate decarboxylase" evidence="9">
    <location>
        <begin position="28"/>
        <end position="283"/>
    </location>
</feature>
<evidence type="ECO:0000256" key="8">
    <source>
        <dbReference type="SAM" id="MobiDB-lite"/>
    </source>
</evidence>
<sequence length="470" mass="47992">MNETVPTSGSPRQEFGLRLAAAMEEHGPLCVGIDPHRKNLHDWGYNIDAEGAELFAMRMLQGAQGRAAAVKFQMPMFERYGSKGFAALERALYAARQMDIITIVDCLRGGLPTTLSSIADAYLKPEGPMATDAITLLPYYGFHSLDGLVNDALNNGCGVFVASLTPNPEGAHLQSAIRQAGEYAGQTVAYGIAQDAQKYNAEFPGSMGSVGLIIGASIGKWMKEGGVDPAQFTGPILSPGYGWQGATDEDLKTVFAGTHGNVLVTVARSIAAQGPDIAELGKAVTSIGDEVRRAMEQAQHTPPHTTEESDDGASQGVFIPSGATMAAASAAGAGNAGAADAGDATNGVSSSADAGNTPEGSGVSGSALGHDALLSGAPSPSGAAVAVDDTQAAAQGAAPSDTAGAPSAAAPVTPQTAGGYIVGDAILSADDAEEIVHDEDEVDEAEDEELDETEAEDIRSDAQEDGKNND</sequence>
<feature type="region of interest" description="Disordered" evidence="8">
    <location>
        <begin position="334"/>
        <end position="411"/>
    </location>
</feature>
<dbReference type="EMBL" id="MWWR01000007">
    <property type="protein sequence ID" value="OZG51562.1"/>
    <property type="molecule type" value="Genomic_DNA"/>
</dbReference>
<organism evidence="10 11">
    <name type="scientific">Pseudoscardovia radai</name>
    <dbReference type="NCBI Taxonomy" id="987066"/>
    <lineage>
        <taxon>Bacteria</taxon>
        <taxon>Bacillati</taxon>
        <taxon>Actinomycetota</taxon>
        <taxon>Actinomycetes</taxon>
        <taxon>Bifidobacteriales</taxon>
        <taxon>Bifidobacteriaceae</taxon>
        <taxon>Pseudoscardovia</taxon>
    </lineage>
</organism>
<comment type="catalytic activity">
    <reaction evidence="6">
        <text>orotidine 5'-phosphate + H(+) = UMP + CO2</text>
        <dbReference type="Rhea" id="RHEA:11596"/>
        <dbReference type="ChEBI" id="CHEBI:15378"/>
        <dbReference type="ChEBI" id="CHEBI:16526"/>
        <dbReference type="ChEBI" id="CHEBI:57538"/>
        <dbReference type="ChEBI" id="CHEBI:57865"/>
        <dbReference type="EC" id="4.1.1.23"/>
    </reaction>
</comment>
<dbReference type="InterPro" id="IPR011995">
    <property type="entry name" value="OMPdecase_type-2"/>
</dbReference>
<dbReference type="InterPro" id="IPR011060">
    <property type="entry name" value="RibuloseP-bd_barrel"/>
</dbReference>
<evidence type="ECO:0000313" key="11">
    <source>
        <dbReference type="Proteomes" id="UP000216725"/>
    </source>
</evidence>
<dbReference type="PANTHER" id="PTHR43375">
    <property type="entry name" value="OROTIDINE 5'-PHOSPHATE DECARBOXYLASE"/>
    <property type="match status" value="1"/>
</dbReference>
<dbReference type="NCBIfam" id="TIGR02127">
    <property type="entry name" value="pyrF_sub2"/>
    <property type="match status" value="1"/>
</dbReference>
<keyword evidence="5" id="KW-0456">Lyase</keyword>
<dbReference type="InterPro" id="IPR013785">
    <property type="entry name" value="Aldolase_TIM"/>
</dbReference>
<evidence type="ECO:0000256" key="2">
    <source>
        <dbReference type="ARBA" id="ARBA00008847"/>
    </source>
</evidence>
<dbReference type="InterPro" id="IPR001754">
    <property type="entry name" value="OMPdeCOase_dom"/>
</dbReference>